<keyword evidence="2" id="KW-1185">Reference proteome</keyword>
<dbReference type="OrthoDB" id="3697438at2"/>
<protein>
    <submittedName>
        <fullName evidence="1">Uncharacterized protein</fullName>
    </submittedName>
</protein>
<dbReference type="AlphaFoldDB" id="A0A4D4JDB0"/>
<evidence type="ECO:0000313" key="1">
    <source>
        <dbReference type="EMBL" id="GDY33000.1"/>
    </source>
</evidence>
<proteinExistence type="predicted"/>
<name>A0A4D4JDB0_9PSEU</name>
<dbReference type="Proteomes" id="UP000298860">
    <property type="component" value="Unassembled WGS sequence"/>
</dbReference>
<evidence type="ECO:0000313" key="2">
    <source>
        <dbReference type="Proteomes" id="UP000298860"/>
    </source>
</evidence>
<gene>
    <name evidence="1" type="ORF">GTS_46330</name>
</gene>
<reference evidence="2" key="1">
    <citation type="submission" date="2019-04" db="EMBL/GenBank/DDBJ databases">
        <title>Draft genome sequence of Pseudonocardiaceae bacterium SL3-2-4.</title>
        <authorList>
            <person name="Ningsih F."/>
            <person name="Yokota A."/>
            <person name="Sakai Y."/>
            <person name="Nanatani K."/>
            <person name="Yabe S."/>
            <person name="Oetari A."/>
            <person name="Sjamsuridzal W."/>
        </authorList>
    </citation>
    <scope>NUCLEOTIDE SEQUENCE [LARGE SCALE GENOMIC DNA]</scope>
    <source>
        <strain evidence="2">SL3-2-4</strain>
    </source>
</reference>
<comment type="caution">
    <text evidence="1">The sequence shown here is derived from an EMBL/GenBank/DDBJ whole genome shotgun (WGS) entry which is preliminary data.</text>
</comment>
<sequence>MGFNVTCSPGHNAEAGMVQVAPGIHALILYLDPVNVAVQVPPFPEGPKVLARFCRQLAREATRFADLLDPAWPSENTGRHTLMTQDEPGPGVG</sequence>
<accession>A0A4D4JDB0</accession>
<dbReference type="EMBL" id="BJFL01000032">
    <property type="protein sequence ID" value="GDY33000.1"/>
    <property type="molecule type" value="Genomic_DNA"/>
</dbReference>
<dbReference type="RefSeq" id="WP_137815987.1">
    <property type="nucleotide sequence ID" value="NZ_BJFL01000032.1"/>
</dbReference>
<organism evidence="1 2">
    <name type="scientific">Gandjariella thermophila</name>
    <dbReference type="NCBI Taxonomy" id="1931992"/>
    <lineage>
        <taxon>Bacteria</taxon>
        <taxon>Bacillati</taxon>
        <taxon>Actinomycetota</taxon>
        <taxon>Actinomycetes</taxon>
        <taxon>Pseudonocardiales</taxon>
        <taxon>Pseudonocardiaceae</taxon>
        <taxon>Gandjariella</taxon>
    </lineage>
</organism>